<keyword evidence="3" id="KW-0808">Transferase</keyword>
<dbReference type="Pfam" id="PF00145">
    <property type="entry name" value="DNA_methylase"/>
    <property type="match status" value="1"/>
</dbReference>
<dbReference type="PANTHER" id="PTHR10629">
    <property type="entry name" value="CYTOSINE-SPECIFIC METHYLTRANSFERASE"/>
    <property type="match status" value="1"/>
</dbReference>
<keyword evidence="5" id="KW-0680">Restriction system</keyword>
<dbReference type="SUPFAM" id="SSF53335">
    <property type="entry name" value="S-adenosyl-L-methionine-dependent methyltransferases"/>
    <property type="match status" value="1"/>
</dbReference>
<dbReference type="PRINTS" id="PR00105">
    <property type="entry name" value="C5METTRFRASE"/>
</dbReference>
<keyword evidence="7" id="KW-1185">Reference proteome</keyword>
<evidence type="ECO:0000256" key="3">
    <source>
        <dbReference type="ARBA" id="ARBA00022679"/>
    </source>
</evidence>
<dbReference type="GO" id="GO:0009307">
    <property type="term" value="P:DNA restriction-modification system"/>
    <property type="evidence" value="ECO:0007669"/>
    <property type="project" value="UniProtKB-KW"/>
</dbReference>
<proteinExistence type="predicted"/>
<sequence length="100" mass="11139">MIRFGKLFSPKCIVIENVPNLLKAKTENGDKVIDIIVSELEMIGYHVDYDILEATSFGVPQIRKRLVVVASKSKLNQPFPLPTHTCEGQNTSLLKTPTSI</sequence>
<accession>A0A8J6M6U8</accession>
<dbReference type="InterPro" id="IPR050390">
    <property type="entry name" value="C5-Methyltransferase"/>
</dbReference>
<dbReference type="PANTHER" id="PTHR10629:SF52">
    <property type="entry name" value="DNA (CYTOSINE-5)-METHYLTRANSFERASE 1"/>
    <property type="match status" value="1"/>
</dbReference>
<dbReference type="InterPro" id="IPR001525">
    <property type="entry name" value="C5_MeTfrase"/>
</dbReference>
<evidence type="ECO:0000313" key="6">
    <source>
        <dbReference type="EMBL" id="MBC5722273.1"/>
    </source>
</evidence>
<dbReference type="GO" id="GO:0003886">
    <property type="term" value="F:DNA (cytosine-5-)-methyltransferase activity"/>
    <property type="evidence" value="ECO:0007669"/>
    <property type="project" value="UniProtKB-EC"/>
</dbReference>
<keyword evidence="2 6" id="KW-0489">Methyltransferase</keyword>
<dbReference type="EMBL" id="JACOPO010000003">
    <property type="protein sequence ID" value="MBC5722273.1"/>
    <property type="molecule type" value="Genomic_DNA"/>
</dbReference>
<dbReference type="GO" id="GO:0032259">
    <property type="term" value="P:methylation"/>
    <property type="evidence" value="ECO:0007669"/>
    <property type="project" value="UniProtKB-KW"/>
</dbReference>
<evidence type="ECO:0000256" key="4">
    <source>
        <dbReference type="ARBA" id="ARBA00022691"/>
    </source>
</evidence>
<gene>
    <name evidence="6" type="ORF">H8S11_05565</name>
</gene>
<evidence type="ECO:0000256" key="2">
    <source>
        <dbReference type="ARBA" id="ARBA00022603"/>
    </source>
</evidence>
<dbReference type="EC" id="2.1.1.37" evidence="1"/>
<dbReference type="Gene3D" id="3.40.50.150">
    <property type="entry name" value="Vaccinia Virus protein VP39"/>
    <property type="match status" value="1"/>
</dbReference>
<evidence type="ECO:0000256" key="1">
    <source>
        <dbReference type="ARBA" id="ARBA00011975"/>
    </source>
</evidence>
<protein>
    <recommendedName>
        <fullName evidence="1">DNA (cytosine-5-)-methyltransferase</fullName>
        <ecNumber evidence="1">2.1.1.37</ecNumber>
    </recommendedName>
</protein>
<dbReference type="InterPro" id="IPR029063">
    <property type="entry name" value="SAM-dependent_MTases_sf"/>
</dbReference>
<organism evidence="6 7">
    <name type="scientific">Flintibacter hominis</name>
    <dbReference type="NCBI Taxonomy" id="2763048"/>
    <lineage>
        <taxon>Bacteria</taxon>
        <taxon>Bacillati</taxon>
        <taxon>Bacillota</taxon>
        <taxon>Clostridia</taxon>
        <taxon>Eubacteriales</taxon>
        <taxon>Flintibacter</taxon>
    </lineage>
</organism>
<keyword evidence="4" id="KW-0949">S-adenosyl-L-methionine</keyword>
<reference evidence="6" key="1">
    <citation type="submission" date="2020-08" db="EMBL/GenBank/DDBJ databases">
        <title>Genome public.</title>
        <authorList>
            <person name="Liu C."/>
            <person name="Sun Q."/>
        </authorList>
    </citation>
    <scope>NUCLEOTIDE SEQUENCE</scope>
    <source>
        <strain evidence="6">NSJ-23</strain>
    </source>
</reference>
<dbReference type="AlphaFoldDB" id="A0A8J6M6U8"/>
<evidence type="ECO:0000256" key="5">
    <source>
        <dbReference type="ARBA" id="ARBA00022747"/>
    </source>
</evidence>
<comment type="caution">
    <text evidence="6">The sequence shown here is derived from an EMBL/GenBank/DDBJ whole genome shotgun (WGS) entry which is preliminary data.</text>
</comment>
<evidence type="ECO:0000313" key="7">
    <source>
        <dbReference type="Proteomes" id="UP000628736"/>
    </source>
</evidence>
<dbReference type="Proteomes" id="UP000628736">
    <property type="component" value="Unassembled WGS sequence"/>
</dbReference>
<name>A0A8J6M6U8_9FIRM</name>